<feature type="domain" description="Smr" evidence="5">
    <location>
        <begin position="351"/>
        <end position="433"/>
    </location>
</feature>
<dbReference type="Pfam" id="PF00400">
    <property type="entry name" value="WD40"/>
    <property type="match status" value="4"/>
</dbReference>
<dbReference type="EMBL" id="QEAO01000035">
    <property type="protein sequence ID" value="TPX32091.1"/>
    <property type="molecule type" value="Genomic_DNA"/>
</dbReference>
<comment type="caution">
    <text evidence="7">The sequence shown here is derived from an EMBL/GenBank/DDBJ whole genome shotgun (WGS) entry which is preliminary data.</text>
</comment>
<dbReference type="PROSITE" id="PS50828">
    <property type="entry name" value="SMR"/>
    <property type="match status" value="1"/>
</dbReference>
<dbReference type="GeneID" id="42005979"/>
<organism evidence="7 8">
    <name type="scientific">Synchytrium microbalum</name>
    <dbReference type="NCBI Taxonomy" id="1806994"/>
    <lineage>
        <taxon>Eukaryota</taxon>
        <taxon>Fungi</taxon>
        <taxon>Fungi incertae sedis</taxon>
        <taxon>Chytridiomycota</taxon>
        <taxon>Chytridiomycota incertae sedis</taxon>
        <taxon>Chytridiomycetes</taxon>
        <taxon>Synchytriales</taxon>
        <taxon>Synchytriaceae</taxon>
        <taxon>Synchytrium</taxon>
    </lineage>
</organism>
<dbReference type="AlphaFoldDB" id="A0A507BYA4"/>
<feature type="region of interest" description="Disordered" evidence="4">
    <location>
        <begin position="42"/>
        <end position="67"/>
    </location>
</feature>
<dbReference type="PANTHER" id="PTHR14107">
    <property type="entry name" value="WD REPEAT PROTEIN"/>
    <property type="match status" value="1"/>
</dbReference>
<dbReference type="PROSITE" id="PS50082">
    <property type="entry name" value="WD_REPEATS_2"/>
    <property type="match status" value="1"/>
</dbReference>
<dbReference type="PROSITE" id="PS50294">
    <property type="entry name" value="WD_REPEATS_REGION"/>
    <property type="match status" value="1"/>
</dbReference>
<accession>A0A507BYA4</accession>
<dbReference type="SUPFAM" id="SSF50978">
    <property type="entry name" value="WD40 repeat-like"/>
    <property type="match status" value="1"/>
</dbReference>
<dbReference type="Gene3D" id="1.10.8.10">
    <property type="entry name" value="DNA helicase RuvA subunit, C-terminal domain"/>
    <property type="match status" value="1"/>
</dbReference>
<keyword evidence="1 3" id="KW-0853">WD repeat</keyword>
<protein>
    <recommendedName>
        <fullName evidence="9">Smr domain-containing protein</fullName>
    </recommendedName>
</protein>
<dbReference type="STRING" id="1806994.A0A507BYA4"/>
<evidence type="ECO:0000256" key="3">
    <source>
        <dbReference type="PROSITE-ProRule" id="PRU00221"/>
    </source>
</evidence>
<dbReference type="SUPFAM" id="SSF46934">
    <property type="entry name" value="UBA-like"/>
    <property type="match status" value="1"/>
</dbReference>
<dbReference type="InterPro" id="IPR015943">
    <property type="entry name" value="WD40/YVTN_repeat-like_dom_sf"/>
</dbReference>
<evidence type="ECO:0000256" key="1">
    <source>
        <dbReference type="ARBA" id="ARBA00022574"/>
    </source>
</evidence>
<dbReference type="Pfam" id="PF01713">
    <property type="entry name" value="Smr"/>
    <property type="match status" value="1"/>
</dbReference>
<dbReference type="InterPro" id="IPR002625">
    <property type="entry name" value="Smr_dom"/>
</dbReference>
<evidence type="ECO:0008006" key="9">
    <source>
        <dbReference type="Google" id="ProtNLM"/>
    </source>
</evidence>
<dbReference type="GO" id="GO:0045013">
    <property type="term" value="P:carbon catabolite repression of transcription"/>
    <property type="evidence" value="ECO:0007669"/>
    <property type="project" value="TreeGrafter"/>
</dbReference>
<evidence type="ECO:0000259" key="6">
    <source>
        <dbReference type="PROSITE" id="PS51140"/>
    </source>
</evidence>
<name>A0A507BYA4_9FUNG</name>
<sequence length="942" mass="104907">MANSEAAAVKFLQDLFPKADSKHLKNVLRRSDGDVEVAVEELLKDSEDDNSDTTSNSSGSIQSPRDEKVEMMNEKINQLREITQTDLPDHALESILQNCAFSVEVAVSILMDGGSVSRPPTTSMTPFARLQEQFPNTSAYTIQEALRQYPDVNAAYFYLTETNNTSSSNNQQEPMTFTPTRSKLPKCDGTCVAGDSPCLLHSSWVKQKPSSPTISRKPQYVPSWTDHESTAKDVSAGGSIYRQATRDAPTILPVREFASPVGVRKPPTVDDSSLKTSNQYHEQLSEMVSTRNVNYLAAAKYYQQGGPTGQAAAAFYSSQGRDVERERQQLRELYGRAKFRENNAHSDPNVIDLHGLHKDQAVTHTLEALARWVSRCRQSDGLSRRTFKIITGAGNHSSSRLPVLKNTIQSLLKREGYKYSQEGNGAVLGIRRSQMSSSTPSTPLGTIQSLPTSTISTPTTTTLGQADSLHDFVSVEGQYTLRDEIHDRELSASAYVGSYISFVTVKSTEHHAALIQSLEPPEVSSNSKYVEVPISGDGIPSDKGSFAFFRQTKPKKPVKPLTSKPGSGLFVAKIVAHEQLARALANRGVETTYMFYNVGKAFVWQDYSRHPPDALSKIFFKDAFVTCHDINLLTRDTMDVVIGFNTGDVMWYSPISGKYARLNRQGTINKEAVTCIKWIPGSESLFIAGHEDGSVIIYDKEKDDQPFSVSIDQNESNFFVSKPPKSHKFNPYTFWQVGRKPISALAFSPDLQHIAIVSMDGCLRIIDYEAERLYDTYKSYFGGLTSVAWSPDGKFILTGGQDDLVTIWAFRGRIVARCQGHHSWVSAVAFDAYKCTDRSYRFGSVGDDGRICLWDFSVSSLHRPRGVTMRRSRVDSERVVHHIHHAPPRSEVSMLEPSMVKVIHNEPICSLVFREDAIVTTDKQGYVKIWTRPPQTEPFLGF</sequence>
<gene>
    <name evidence="7" type="ORF">SmJEL517_g04754</name>
</gene>
<dbReference type="GO" id="GO:0043130">
    <property type="term" value="F:ubiquitin binding"/>
    <property type="evidence" value="ECO:0007669"/>
    <property type="project" value="InterPro"/>
</dbReference>
<dbReference type="RefSeq" id="XP_031023365.1">
    <property type="nucleotide sequence ID" value="XM_031170682.1"/>
</dbReference>
<dbReference type="InterPro" id="IPR009060">
    <property type="entry name" value="UBA-like_sf"/>
</dbReference>
<dbReference type="InterPro" id="IPR036063">
    <property type="entry name" value="Smr_dom_sf"/>
</dbReference>
<dbReference type="Pfam" id="PF02845">
    <property type="entry name" value="CUE"/>
    <property type="match status" value="1"/>
</dbReference>
<dbReference type="InterPro" id="IPR003892">
    <property type="entry name" value="CUE"/>
</dbReference>
<dbReference type="PROSITE" id="PS51140">
    <property type="entry name" value="CUE"/>
    <property type="match status" value="1"/>
</dbReference>
<dbReference type="InterPro" id="IPR001680">
    <property type="entry name" value="WD40_rpt"/>
</dbReference>
<dbReference type="Gene3D" id="2.130.10.10">
    <property type="entry name" value="YVTN repeat-like/Quinoprotein amine dehydrogenase"/>
    <property type="match status" value="1"/>
</dbReference>
<dbReference type="SMART" id="SM00463">
    <property type="entry name" value="SMR"/>
    <property type="match status" value="1"/>
</dbReference>
<dbReference type="InterPro" id="IPR036322">
    <property type="entry name" value="WD40_repeat_dom_sf"/>
</dbReference>
<evidence type="ECO:0000313" key="7">
    <source>
        <dbReference type="EMBL" id="TPX32091.1"/>
    </source>
</evidence>
<dbReference type="Proteomes" id="UP000319731">
    <property type="component" value="Unassembled WGS sequence"/>
</dbReference>
<evidence type="ECO:0000256" key="4">
    <source>
        <dbReference type="SAM" id="MobiDB-lite"/>
    </source>
</evidence>
<feature type="region of interest" description="Disordered" evidence="4">
    <location>
        <begin position="210"/>
        <end position="231"/>
    </location>
</feature>
<evidence type="ECO:0000256" key="2">
    <source>
        <dbReference type="ARBA" id="ARBA00022737"/>
    </source>
</evidence>
<feature type="repeat" description="WD" evidence="3">
    <location>
        <begin position="777"/>
        <end position="808"/>
    </location>
</feature>
<dbReference type="SUPFAM" id="SSF160443">
    <property type="entry name" value="SMR domain-like"/>
    <property type="match status" value="1"/>
</dbReference>
<keyword evidence="2" id="KW-0677">Repeat</keyword>
<dbReference type="Gene3D" id="3.30.1370.110">
    <property type="match status" value="1"/>
</dbReference>
<dbReference type="OrthoDB" id="3367at2759"/>
<dbReference type="SMART" id="SM00546">
    <property type="entry name" value="CUE"/>
    <property type="match status" value="1"/>
</dbReference>
<proteinExistence type="predicted"/>
<evidence type="ECO:0000313" key="8">
    <source>
        <dbReference type="Proteomes" id="UP000319731"/>
    </source>
</evidence>
<evidence type="ECO:0000259" key="5">
    <source>
        <dbReference type="PROSITE" id="PS50828"/>
    </source>
</evidence>
<dbReference type="GO" id="GO:0005634">
    <property type="term" value="C:nucleus"/>
    <property type="evidence" value="ECO:0007669"/>
    <property type="project" value="TreeGrafter"/>
</dbReference>
<dbReference type="GO" id="GO:0051286">
    <property type="term" value="C:cell tip"/>
    <property type="evidence" value="ECO:0007669"/>
    <property type="project" value="TreeGrafter"/>
</dbReference>
<reference evidence="7 8" key="1">
    <citation type="journal article" date="2019" name="Sci. Rep.">
        <title>Comparative genomics of chytrid fungi reveal insights into the obligate biotrophic and pathogenic lifestyle of Synchytrium endobioticum.</title>
        <authorList>
            <person name="van de Vossenberg B.T.L.H."/>
            <person name="Warris S."/>
            <person name="Nguyen H.D.T."/>
            <person name="van Gent-Pelzer M.P.E."/>
            <person name="Joly D.L."/>
            <person name="van de Geest H.C."/>
            <person name="Bonants P.J.M."/>
            <person name="Smith D.S."/>
            <person name="Levesque C.A."/>
            <person name="van der Lee T.A.J."/>
        </authorList>
    </citation>
    <scope>NUCLEOTIDE SEQUENCE [LARGE SCALE GENOMIC DNA]</scope>
    <source>
        <strain evidence="7 8">JEL517</strain>
    </source>
</reference>
<dbReference type="SMART" id="SM00320">
    <property type="entry name" value="WD40"/>
    <property type="match status" value="5"/>
</dbReference>
<dbReference type="PANTHER" id="PTHR14107:SF16">
    <property type="entry name" value="AT02583P"/>
    <property type="match status" value="1"/>
</dbReference>
<dbReference type="GO" id="GO:0032153">
    <property type="term" value="C:cell division site"/>
    <property type="evidence" value="ECO:0007669"/>
    <property type="project" value="TreeGrafter"/>
</dbReference>
<keyword evidence="8" id="KW-1185">Reference proteome</keyword>
<feature type="domain" description="CUE" evidence="6">
    <location>
        <begin position="4"/>
        <end position="47"/>
    </location>
</feature>
<dbReference type="InterPro" id="IPR051362">
    <property type="entry name" value="WD_repeat_creC_regulators"/>
</dbReference>
<dbReference type="CDD" id="cd14279">
    <property type="entry name" value="CUE"/>
    <property type="match status" value="1"/>
</dbReference>